<dbReference type="Proteomes" id="UP000632849">
    <property type="component" value="Unassembled WGS sequence"/>
</dbReference>
<accession>A0A919BBF7</accession>
<reference evidence="4" key="2">
    <citation type="submission" date="2020-09" db="EMBL/GenBank/DDBJ databases">
        <authorList>
            <person name="Sun Q."/>
            <person name="Ohkuma M."/>
        </authorList>
    </citation>
    <scope>NUCLEOTIDE SEQUENCE</scope>
    <source>
        <strain evidence="4">JCM 4122</strain>
    </source>
</reference>
<evidence type="ECO:0000256" key="1">
    <source>
        <dbReference type="ARBA" id="ARBA00022801"/>
    </source>
</evidence>
<dbReference type="AlphaFoldDB" id="A0A919BBF7"/>
<evidence type="ECO:0000259" key="3">
    <source>
        <dbReference type="SMART" id="SM00331"/>
    </source>
</evidence>
<gene>
    <name evidence="4" type="ORF">GCM10017667_01830</name>
</gene>
<dbReference type="EMBL" id="BNBE01000001">
    <property type="protein sequence ID" value="GHF78097.1"/>
    <property type="molecule type" value="Genomic_DNA"/>
</dbReference>
<keyword evidence="5" id="KW-1185">Reference proteome</keyword>
<dbReference type="SMART" id="SM00331">
    <property type="entry name" value="PP2C_SIG"/>
    <property type="match status" value="1"/>
</dbReference>
<dbReference type="InterPro" id="IPR036457">
    <property type="entry name" value="PPM-type-like_dom_sf"/>
</dbReference>
<dbReference type="InterPro" id="IPR001932">
    <property type="entry name" value="PPM-type_phosphatase-like_dom"/>
</dbReference>
<feature type="transmembrane region" description="Helical" evidence="2">
    <location>
        <begin position="63"/>
        <end position="82"/>
    </location>
</feature>
<keyword evidence="2" id="KW-0472">Membrane</keyword>
<reference evidence="4" key="1">
    <citation type="journal article" date="2014" name="Int. J. Syst. Evol. Microbiol.">
        <title>Complete genome sequence of Corynebacterium casei LMG S-19264T (=DSM 44701T), isolated from a smear-ripened cheese.</title>
        <authorList>
            <consortium name="US DOE Joint Genome Institute (JGI-PGF)"/>
            <person name="Walter F."/>
            <person name="Albersmeier A."/>
            <person name="Kalinowski J."/>
            <person name="Ruckert C."/>
        </authorList>
    </citation>
    <scope>NUCLEOTIDE SEQUENCE</scope>
    <source>
        <strain evidence="4">JCM 4122</strain>
    </source>
</reference>
<dbReference type="Gene3D" id="3.60.40.10">
    <property type="entry name" value="PPM-type phosphatase domain"/>
    <property type="match status" value="1"/>
</dbReference>
<dbReference type="SUPFAM" id="SSF81606">
    <property type="entry name" value="PP2C-like"/>
    <property type="match status" value="1"/>
</dbReference>
<dbReference type="PANTHER" id="PTHR43156">
    <property type="entry name" value="STAGE II SPORULATION PROTEIN E-RELATED"/>
    <property type="match status" value="1"/>
</dbReference>
<sequence>MKSTFRGNALSNQQPSGTRVLSLLPYIVMGVTLVADVAAGPTVGLLPLVALGPAFAGLTGGPARTALVGSLALILCLALGWYDGLFPGRRGTTALISVAGVTAAGLAAAVTRRRREAELASVRSIAEVAQRVLLRPVPRQAGELLVAVSYTAAVAEARIGGDLYEVVTFPGGVRVIVGDVQGKGLDAVETAADVLGAFREAAHDEPELVGVSTRLERAMDRTLQGERFVTAVIAEVRPDRTMTLLNYGHPAPLLLGSAGAARFLEPGTPAPPLGLGLDGTESPEPLTGKFAPGDQLLLYTDGVVEARDRRGTFYPLVDRLSLLDAESPELALERLHGDLVRHAEGPLGDDAALLLLRYRPQGERVGGHDGQPRLSG</sequence>
<comment type="caution">
    <text evidence="4">The sequence shown here is derived from an EMBL/GenBank/DDBJ whole genome shotgun (WGS) entry which is preliminary data.</text>
</comment>
<protein>
    <submittedName>
        <fullName evidence="4">Membrane protein</fullName>
    </submittedName>
</protein>
<feature type="transmembrane region" description="Helical" evidence="2">
    <location>
        <begin position="94"/>
        <end position="111"/>
    </location>
</feature>
<name>A0A919BBF7_STRFL</name>
<keyword evidence="1" id="KW-0378">Hydrolase</keyword>
<organism evidence="4 5">
    <name type="scientific">Streptomyces filamentosus</name>
    <name type="common">Streptomyces roseosporus</name>
    <dbReference type="NCBI Taxonomy" id="67294"/>
    <lineage>
        <taxon>Bacteria</taxon>
        <taxon>Bacillati</taxon>
        <taxon>Actinomycetota</taxon>
        <taxon>Actinomycetes</taxon>
        <taxon>Kitasatosporales</taxon>
        <taxon>Streptomycetaceae</taxon>
        <taxon>Streptomyces</taxon>
    </lineage>
</organism>
<proteinExistence type="predicted"/>
<evidence type="ECO:0000313" key="5">
    <source>
        <dbReference type="Proteomes" id="UP000632849"/>
    </source>
</evidence>
<dbReference type="FunFam" id="3.60.40.10:FF:000058">
    <property type="entry name" value="Stage II sporulation protein E"/>
    <property type="match status" value="1"/>
</dbReference>
<dbReference type="Pfam" id="PF07228">
    <property type="entry name" value="SpoIIE"/>
    <property type="match status" value="1"/>
</dbReference>
<feature type="transmembrane region" description="Helical" evidence="2">
    <location>
        <begin position="23"/>
        <end position="51"/>
    </location>
</feature>
<dbReference type="InterPro" id="IPR052016">
    <property type="entry name" value="Bact_Sigma-Reg"/>
</dbReference>
<dbReference type="GO" id="GO:0016791">
    <property type="term" value="F:phosphatase activity"/>
    <property type="evidence" value="ECO:0007669"/>
    <property type="project" value="TreeGrafter"/>
</dbReference>
<dbReference type="PANTHER" id="PTHR43156:SF2">
    <property type="entry name" value="STAGE II SPORULATION PROTEIN E"/>
    <property type="match status" value="1"/>
</dbReference>
<keyword evidence="2" id="KW-0812">Transmembrane</keyword>
<keyword evidence="2" id="KW-1133">Transmembrane helix</keyword>
<evidence type="ECO:0000313" key="4">
    <source>
        <dbReference type="EMBL" id="GHF78097.1"/>
    </source>
</evidence>
<evidence type="ECO:0000256" key="2">
    <source>
        <dbReference type="SAM" id="Phobius"/>
    </source>
</evidence>
<feature type="domain" description="PPM-type phosphatase" evidence="3">
    <location>
        <begin position="144"/>
        <end position="358"/>
    </location>
</feature>